<keyword evidence="2" id="KW-1133">Transmembrane helix</keyword>
<evidence type="ECO:0000313" key="4">
    <source>
        <dbReference type="Proteomes" id="UP000007879"/>
    </source>
</evidence>
<reference evidence="3" key="2">
    <citation type="submission" date="2024-06" db="UniProtKB">
        <authorList>
            <consortium name="EnsemblMetazoa"/>
        </authorList>
    </citation>
    <scope>IDENTIFICATION</scope>
</reference>
<organism evidence="3 4">
    <name type="scientific">Amphimedon queenslandica</name>
    <name type="common">Sponge</name>
    <dbReference type="NCBI Taxonomy" id="400682"/>
    <lineage>
        <taxon>Eukaryota</taxon>
        <taxon>Metazoa</taxon>
        <taxon>Porifera</taxon>
        <taxon>Demospongiae</taxon>
        <taxon>Heteroscleromorpha</taxon>
        <taxon>Haplosclerida</taxon>
        <taxon>Niphatidae</taxon>
        <taxon>Amphimedon</taxon>
    </lineage>
</organism>
<evidence type="ECO:0000256" key="1">
    <source>
        <dbReference type="SAM" id="MobiDB-lite"/>
    </source>
</evidence>
<dbReference type="EnsemblMetazoa" id="XM_019996296.1">
    <property type="protein sequence ID" value="XP_019851855.1"/>
    <property type="gene ID" value="LOC100638883"/>
</dbReference>
<name>A0AAN0J4C9_AMPQE</name>
<accession>A0AAN0J4C9</accession>
<reference evidence="4" key="1">
    <citation type="journal article" date="2010" name="Nature">
        <title>The Amphimedon queenslandica genome and the evolution of animal complexity.</title>
        <authorList>
            <person name="Srivastava M."/>
            <person name="Simakov O."/>
            <person name="Chapman J."/>
            <person name="Fahey B."/>
            <person name="Gauthier M.E."/>
            <person name="Mitros T."/>
            <person name="Richards G.S."/>
            <person name="Conaco C."/>
            <person name="Dacre M."/>
            <person name="Hellsten U."/>
            <person name="Larroux C."/>
            <person name="Putnam N.H."/>
            <person name="Stanke M."/>
            <person name="Adamska M."/>
            <person name="Darling A."/>
            <person name="Degnan S.M."/>
            <person name="Oakley T.H."/>
            <person name="Plachetzki D.C."/>
            <person name="Zhai Y."/>
            <person name="Adamski M."/>
            <person name="Calcino A."/>
            <person name="Cummins S.F."/>
            <person name="Goodstein D.M."/>
            <person name="Harris C."/>
            <person name="Jackson D.J."/>
            <person name="Leys S.P."/>
            <person name="Shu S."/>
            <person name="Woodcroft B.J."/>
            <person name="Vervoort M."/>
            <person name="Kosik K.S."/>
            <person name="Manning G."/>
            <person name="Degnan B.M."/>
            <person name="Rokhsar D.S."/>
        </authorList>
    </citation>
    <scope>NUCLEOTIDE SEQUENCE [LARGE SCALE GENOMIC DNA]</scope>
</reference>
<keyword evidence="4" id="KW-1185">Reference proteome</keyword>
<dbReference type="RefSeq" id="XP_019851855.1">
    <property type="nucleotide sequence ID" value="XM_019996296.1"/>
</dbReference>
<keyword evidence="2" id="KW-0812">Transmembrane</keyword>
<feature type="region of interest" description="Disordered" evidence="1">
    <location>
        <begin position="214"/>
        <end position="266"/>
    </location>
</feature>
<dbReference type="GeneID" id="100638883"/>
<dbReference type="AlphaFoldDB" id="A0AAN0J4C9"/>
<evidence type="ECO:0000256" key="2">
    <source>
        <dbReference type="SAM" id="Phobius"/>
    </source>
</evidence>
<dbReference type="Proteomes" id="UP000007879">
    <property type="component" value="Unassembled WGS sequence"/>
</dbReference>
<evidence type="ECO:0000313" key="3">
    <source>
        <dbReference type="EnsemblMetazoa" id="XP_019851855.1"/>
    </source>
</evidence>
<feature type="transmembrane region" description="Helical" evidence="2">
    <location>
        <begin position="62"/>
        <end position="87"/>
    </location>
</feature>
<protein>
    <submittedName>
        <fullName evidence="3">Uncharacterized protein</fullName>
    </submittedName>
</protein>
<keyword evidence="2" id="KW-0472">Membrane</keyword>
<feature type="compositionally biased region" description="Polar residues" evidence="1">
    <location>
        <begin position="219"/>
        <end position="244"/>
    </location>
</feature>
<sequence length="266" mass="29388">MVGLSQWRAAIGLWHCRLCSTSHQTGSLKPCSHQSGVPDPPDDDCHWMSNKTAAFSTNSVNWAWLVTALGLSCFLIVFLLFQLILLLSGDVELNPGPITIEQVCKLIEESLRTHSDELEKASNYYMKEAIAQIFAISLISQAVPLTFNGIVDELMADLYSIQDVSQLMDHYELFLGCILSQGGACEGVHSQLAAEWFSIKLQLEEVSVDSSHEVVSSDTNKIQAESNRTMPEQHPLSISLQKKISQPEPMSPHSNETGSSIERGKK</sequence>
<proteinExistence type="predicted"/>
<dbReference type="KEGG" id="aqu:100638883"/>